<reference evidence="4" key="1">
    <citation type="submission" date="2021-01" db="EMBL/GenBank/DDBJ databases">
        <authorList>
            <person name="Corre E."/>
            <person name="Pelletier E."/>
            <person name="Niang G."/>
            <person name="Scheremetjew M."/>
            <person name="Finn R."/>
            <person name="Kale V."/>
            <person name="Holt S."/>
            <person name="Cochrane G."/>
            <person name="Meng A."/>
            <person name="Brown T."/>
            <person name="Cohen L."/>
        </authorList>
    </citation>
    <scope>NUCLEOTIDE SEQUENCE</scope>
    <source>
        <strain evidence="4">RCC1130</strain>
    </source>
</reference>
<dbReference type="Gene3D" id="1.20.1440.100">
    <property type="entry name" value="SG protein - dephosphorylation function"/>
    <property type="match status" value="1"/>
</dbReference>
<dbReference type="Gene3D" id="3.40.50.1000">
    <property type="entry name" value="HAD superfamily/HAD-like"/>
    <property type="match status" value="1"/>
</dbReference>
<evidence type="ECO:0000256" key="2">
    <source>
        <dbReference type="ARBA" id="ARBA00023136"/>
    </source>
</evidence>
<sequence>MEALGILALLSGPVAVSALEMGVHVPRHLRIARAVTRTPSSPPAAYVLMSVAADSAVSRTVVVTDMDETLITRKSTGYIIAFLVRYRAFLRLACALPLALVLIPLSKVSRSLAVRLMYWLAFRGVRVDKAQQIASTFLSERYVRDLQDPAASAVLAADESFILTASPEFMARPWLERFLSVPPANVFGAALKQRNGRFTGATADIPIGEAKAELLRAIDIGDATTVGYGDHPTDVPFLLECSRGVLVTSADEPVQPLDPLPDGIECEAALPLEGSRVEALLEQSRRGSDAAVTRQ</sequence>
<proteinExistence type="predicted"/>
<protein>
    <recommendedName>
        <fullName evidence="5">LNS2/PITP domain-containing protein</fullName>
    </recommendedName>
</protein>
<dbReference type="GO" id="GO:0016020">
    <property type="term" value="C:membrane"/>
    <property type="evidence" value="ECO:0007669"/>
    <property type="project" value="UniProtKB-SubCell"/>
</dbReference>
<dbReference type="SUPFAM" id="SSF56784">
    <property type="entry name" value="HAD-like"/>
    <property type="match status" value="1"/>
</dbReference>
<evidence type="ECO:0000256" key="3">
    <source>
        <dbReference type="SAM" id="SignalP"/>
    </source>
</evidence>
<name>A0A7S0NX93_9EUKA</name>
<gene>
    <name evidence="4" type="ORF">CLEP1334_LOCUS15356</name>
</gene>
<keyword evidence="3" id="KW-0732">Signal</keyword>
<organism evidence="4">
    <name type="scientific">Calcidiscus leptoporus</name>
    <dbReference type="NCBI Taxonomy" id="127549"/>
    <lineage>
        <taxon>Eukaryota</taxon>
        <taxon>Haptista</taxon>
        <taxon>Haptophyta</taxon>
        <taxon>Prymnesiophyceae</taxon>
        <taxon>Coccolithales</taxon>
        <taxon>Calcidiscaceae</taxon>
        <taxon>Calcidiscus</taxon>
    </lineage>
</organism>
<dbReference type="InterPro" id="IPR023214">
    <property type="entry name" value="HAD_sf"/>
</dbReference>
<dbReference type="InterPro" id="IPR036412">
    <property type="entry name" value="HAD-like_sf"/>
</dbReference>
<comment type="subcellular location">
    <subcellularLocation>
        <location evidence="1">Membrane</location>
    </subcellularLocation>
</comment>
<accession>A0A7S0NX93</accession>
<evidence type="ECO:0008006" key="5">
    <source>
        <dbReference type="Google" id="ProtNLM"/>
    </source>
</evidence>
<dbReference type="PANTHER" id="PTHR15486:SF96">
    <property type="entry name" value="LIPID DROPLET-REGULATING VLDL ASSEMBLY FACTOR AUP1"/>
    <property type="match status" value="1"/>
</dbReference>
<feature type="signal peptide" evidence="3">
    <location>
        <begin position="1"/>
        <end position="18"/>
    </location>
</feature>
<keyword evidence="2" id="KW-0472">Membrane</keyword>
<evidence type="ECO:0000256" key="1">
    <source>
        <dbReference type="ARBA" id="ARBA00004370"/>
    </source>
</evidence>
<evidence type="ECO:0000313" key="4">
    <source>
        <dbReference type="EMBL" id="CAD8540073.1"/>
    </source>
</evidence>
<dbReference type="Pfam" id="PF12710">
    <property type="entry name" value="HAD"/>
    <property type="match status" value="1"/>
</dbReference>
<dbReference type="PANTHER" id="PTHR15486">
    <property type="entry name" value="ANCIENT UBIQUITOUS PROTEIN"/>
    <property type="match status" value="1"/>
</dbReference>
<dbReference type="AlphaFoldDB" id="A0A7S0NX93"/>
<dbReference type="EMBL" id="HBER01030584">
    <property type="protein sequence ID" value="CAD8540073.1"/>
    <property type="molecule type" value="Transcribed_RNA"/>
</dbReference>
<feature type="chain" id="PRO_5031431014" description="LNS2/PITP domain-containing protein" evidence="3">
    <location>
        <begin position="19"/>
        <end position="295"/>
    </location>
</feature>